<dbReference type="InterPro" id="IPR024370">
    <property type="entry name" value="PBP_domain"/>
</dbReference>
<dbReference type="GeneID" id="73292424"/>
<feature type="domain" description="PBP" evidence="4">
    <location>
        <begin position="68"/>
        <end position="324"/>
    </location>
</feature>
<evidence type="ECO:0000313" key="5">
    <source>
        <dbReference type="EMBL" id="UTF55929.1"/>
    </source>
</evidence>
<dbReference type="Pfam" id="PF12849">
    <property type="entry name" value="PBP_like_2"/>
    <property type="match status" value="1"/>
</dbReference>
<evidence type="ECO:0000256" key="1">
    <source>
        <dbReference type="ARBA" id="ARBA00022448"/>
    </source>
</evidence>
<dbReference type="RefSeq" id="WP_254161445.1">
    <property type="nucleotide sequence ID" value="NZ_CP100357.1"/>
</dbReference>
<keyword evidence="6" id="KW-1185">Reference proteome</keyword>
<dbReference type="InterPro" id="IPR011862">
    <property type="entry name" value="Phos-bd"/>
</dbReference>
<feature type="region of interest" description="Disordered" evidence="3">
    <location>
        <begin position="35"/>
        <end position="78"/>
    </location>
</feature>
<sequence length="357" mass="38373">MTQDSERLSDLVSRRKFLYTSGAVGAIALAGCIQENEGSDGNSNGGSNDNSNGGSDGNSNSGSGGNSDGGDSLSGEIVNTGSSTVFPITDYMAEQFMEEHPDVNVTVDSTGSGGGFENHFCPGNSDINGASRPVKDEEVENCQSNGVEPVEFQVAGDALTMAVNNDNDWVDCLTFEEMSMIWREDGVDNWSEVRDGFPDEPIEMFGPASTSGTYDWFLANVINYDGADRNHTAEHEPTEEDNLIVQGIQDNVGGIGYFGYAYYSENQDAVKAVSVRESEDDECGAPGLKAAAEGTYPMARPLFVYPNEEALGREEVYAFMEFYLEEAGTDVIADEIGYVPSGSDLVEENLSKLEEYA</sequence>
<protein>
    <submittedName>
        <fullName evidence="5">PstS family phosphate ABC transporter substrate-binding protein</fullName>
    </submittedName>
</protein>
<reference evidence="5" key="1">
    <citation type="submission" date="2022-06" db="EMBL/GenBank/DDBJ databases">
        <title>Diverse halophilic archaea isolated from saline environments.</title>
        <authorList>
            <person name="Cui H.-L."/>
        </authorList>
    </citation>
    <scope>NUCLEOTIDE SEQUENCE</scope>
    <source>
        <strain evidence="5">WLHS1</strain>
        <plasmid evidence="5">unnamed2</plasmid>
    </source>
</reference>
<dbReference type="KEGG" id="sawl:NGM29_20220"/>
<keyword evidence="2" id="KW-0732">Signal</keyword>
<gene>
    <name evidence="5" type="ORF">NGM29_20220</name>
</gene>
<evidence type="ECO:0000256" key="2">
    <source>
        <dbReference type="ARBA" id="ARBA00022729"/>
    </source>
</evidence>
<dbReference type="NCBIfam" id="TIGR02136">
    <property type="entry name" value="ptsS_2"/>
    <property type="match status" value="1"/>
</dbReference>
<dbReference type="PROSITE" id="PS51257">
    <property type="entry name" value="PROKAR_LIPOPROTEIN"/>
    <property type="match status" value="1"/>
</dbReference>
<keyword evidence="5" id="KW-0614">Plasmid</keyword>
<evidence type="ECO:0000259" key="4">
    <source>
        <dbReference type="Pfam" id="PF12849"/>
    </source>
</evidence>
<feature type="compositionally biased region" description="Low complexity" evidence="3">
    <location>
        <begin position="39"/>
        <end position="61"/>
    </location>
</feature>
<geneLocation type="plasmid" evidence="5 6">
    <name>unnamed2</name>
</geneLocation>
<evidence type="ECO:0000256" key="3">
    <source>
        <dbReference type="SAM" id="MobiDB-lite"/>
    </source>
</evidence>
<accession>A0A9E7SVJ5</accession>
<dbReference type="SUPFAM" id="SSF53850">
    <property type="entry name" value="Periplasmic binding protein-like II"/>
    <property type="match status" value="1"/>
</dbReference>
<organism evidence="5 6">
    <name type="scientific">Natronosalvus rutilus</name>
    <dbReference type="NCBI Taxonomy" id="2953753"/>
    <lineage>
        <taxon>Archaea</taxon>
        <taxon>Methanobacteriati</taxon>
        <taxon>Methanobacteriota</taxon>
        <taxon>Stenosarchaea group</taxon>
        <taxon>Halobacteria</taxon>
        <taxon>Halobacteriales</taxon>
        <taxon>Natrialbaceae</taxon>
        <taxon>Natronosalvus</taxon>
    </lineage>
</organism>
<dbReference type="CDD" id="cd13654">
    <property type="entry name" value="PBP2_phosphate_like_2"/>
    <property type="match status" value="1"/>
</dbReference>
<name>A0A9E7SVJ5_9EURY</name>
<proteinExistence type="predicted"/>
<dbReference type="Gene3D" id="3.40.190.10">
    <property type="entry name" value="Periplasmic binding protein-like II"/>
    <property type="match status" value="2"/>
</dbReference>
<dbReference type="Proteomes" id="UP001056855">
    <property type="component" value="Plasmid unnamed2"/>
</dbReference>
<dbReference type="PANTHER" id="PTHR30570:SF1">
    <property type="entry name" value="PHOSPHATE-BINDING PROTEIN PSTS"/>
    <property type="match status" value="1"/>
</dbReference>
<dbReference type="InterPro" id="IPR050811">
    <property type="entry name" value="Phosphate_ABC_transporter"/>
</dbReference>
<dbReference type="PANTHER" id="PTHR30570">
    <property type="entry name" value="PERIPLASMIC PHOSPHATE BINDING COMPONENT OF PHOSPHATE ABC TRANSPORTER"/>
    <property type="match status" value="1"/>
</dbReference>
<keyword evidence="1" id="KW-0813">Transport</keyword>
<evidence type="ECO:0000313" key="6">
    <source>
        <dbReference type="Proteomes" id="UP001056855"/>
    </source>
</evidence>
<dbReference type="AlphaFoldDB" id="A0A9E7SVJ5"/>
<dbReference type="EMBL" id="CP100357">
    <property type="protein sequence ID" value="UTF55929.1"/>
    <property type="molecule type" value="Genomic_DNA"/>
</dbReference>
<dbReference type="GO" id="GO:0042301">
    <property type="term" value="F:phosphate ion binding"/>
    <property type="evidence" value="ECO:0007669"/>
    <property type="project" value="InterPro"/>
</dbReference>